<evidence type="ECO:0000256" key="7">
    <source>
        <dbReference type="ARBA" id="ARBA00022989"/>
    </source>
</evidence>
<dbReference type="PANTHER" id="PTHR13929:SF0">
    <property type="entry name" value="UBIA PRENYLTRANSFERASE DOMAIN-CONTAINING PROTEIN 1"/>
    <property type="match status" value="1"/>
</dbReference>
<comment type="pathway">
    <text evidence="2">Quinol/quinone metabolism; menaquinone biosynthesis.</text>
</comment>
<feature type="transmembrane region" description="Helical" evidence="9">
    <location>
        <begin position="213"/>
        <end position="233"/>
    </location>
</feature>
<feature type="transmembrane region" description="Helical" evidence="9">
    <location>
        <begin position="297"/>
        <end position="315"/>
    </location>
</feature>
<dbReference type="CDD" id="cd13962">
    <property type="entry name" value="PT_UbiA_UBIAD1"/>
    <property type="match status" value="1"/>
</dbReference>
<feature type="domain" description="Flavodoxin-like fold" evidence="10">
    <location>
        <begin position="1"/>
        <end position="176"/>
    </location>
</feature>
<keyword evidence="4" id="KW-1003">Cell membrane</keyword>
<dbReference type="InterPro" id="IPR044878">
    <property type="entry name" value="UbiA_sf"/>
</dbReference>
<evidence type="ECO:0000256" key="6">
    <source>
        <dbReference type="ARBA" id="ARBA00022692"/>
    </source>
</evidence>
<dbReference type="GO" id="GO:0009234">
    <property type="term" value="P:menaquinone biosynthetic process"/>
    <property type="evidence" value="ECO:0007669"/>
    <property type="project" value="UniProtKB-KW"/>
</dbReference>
<dbReference type="GO" id="GO:0042371">
    <property type="term" value="P:vitamin K biosynthetic process"/>
    <property type="evidence" value="ECO:0007669"/>
    <property type="project" value="TreeGrafter"/>
</dbReference>
<dbReference type="Pfam" id="PF01040">
    <property type="entry name" value="UbiA"/>
    <property type="match status" value="1"/>
</dbReference>
<evidence type="ECO:0000256" key="9">
    <source>
        <dbReference type="SAM" id="Phobius"/>
    </source>
</evidence>
<evidence type="ECO:0000259" key="10">
    <source>
        <dbReference type="Pfam" id="PF02525"/>
    </source>
</evidence>
<feature type="transmembrane region" description="Helical" evidence="9">
    <location>
        <begin position="454"/>
        <end position="471"/>
    </location>
</feature>
<evidence type="ECO:0000313" key="12">
    <source>
        <dbReference type="Proteomes" id="UP001209317"/>
    </source>
</evidence>
<sequence length="504" mass="56601">MNVLVILGHPRKESYCGALAEAYTRGAEEAGAHVKRILIADMQFEKNVLAAPPEEQFLEPDILKAKDLITWANHLVFIYPTWWGSVPSLLKAFLERTIIPGFAFRELQFDAYEKKLSPRTAQLITTMDTPLFVYKLFYGSPGTKALTNATLKFCGVSPVRKMHISPVKHSTRKKKEQWLEEVYHTGRALQYGVLTPWEKLMKRINPWIQAVRLQFYPMTFFAYSAGAFAAAFFGHTFNMAVFLLGYILLFLFEVAVVFSNEYHDKETDRLNRFYSPFTGGSRVLVNGLISDEAIKKATRNVLAVCFAITALVAYLSSAPYYVSISLIMILFVIAISYTVPPVKFSYNGMGEMVVGFTHSFAMILCGFVFQGGSLGNSYPWLLSLPLFLSIVPAIIMAGMPDYFADKAAGKGTLAVRFGKSKATGLAIVFVLLATSSAIFLKLSGYLDEAYGNSIYLTIIHAVLLVKMLYTFMRKKDKPDRIDAIMAVSLMYIMWYALIPFIKLM</sequence>
<proteinExistence type="predicted"/>
<dbReference type="Pfam" id="PF02525">
    <property type="entry name" value="Flavodoxin_2"/>
    <property type="match status" value="1"/>
</dbReference>
<dbReference type="EMBL" id="JAOTPL010000001">
    <property type="protein sequence ID" value="MCU7693120.1"/>
    <property type="molecule type" value="Genomic_DNA"/>
</dbReference>
<keyword evidence="12" id="KW-1185">Reference proteome</keyword>
<name>A0AAE3LP46_9BACT</name>
<accession>A0AAE3LP46</accession>
<keyword evidence="6 9" id="KW-0812">Transmembrane</keyword>
<dbReference type="PANTHER" id="PTHR13929">
    <property type="entry name" value="1,4-DIHYDROXY-2-NAPHTHOATE OCTAPRENYLTRANSFERASE"/>
    <property type="match status" value="1"/>
</dbReference>
<dbReference type="AlphaFoldDB" id="A0AAE3LP46"/>
<dbReference type="GO" id="GO:0004659">
    <property type="term" value="F:prenyltransferase activity"/>
    <property type="evidence" value="ECO:0007669"/>
    <property type="project" value="InterPro"/>
</dbReference>
<dbReference type="SUPFAM" id="SSF52218">
    <property type="entry name" value="Flavoproteins"/>
    <property type="match status" value="1"/>
</dbReference>
<evidence type="ECO:0000256" key="8">
    <source>
        <dbReference type="ARBA" id="ARBA00023136"/>
    </source>
</evidence>
<evidence type="ECO:0000256" key="2">
    <source>
        <dbReference type="ARBA" id="ARBA00004863"/>
    </source>
</evidence>
<feature type="transmembrane region" description="Helical" evidence="9">
    <location>
        <begin position="378"/>
        <end position="403"/>
    </location>
</feature>
<keyword evidence="5" id="KW-0808">Transferase</keyword>
<protein>
    <submittedName>
        <fullName evidence="11">NAD(P)H-dependent oxidoreductase</fullName>
    </submittedName>
</protein>
<dbReference type="Proteomes" id="UP001209317">
    <property type="component" value="Unassembled WGS sequence"/>
</dbReference>
<reference evidence="11" key="1">
    <citation type="submission" date="2022-10" db="EMBL/GenBank/DDBJ databases">
        <authorList>
            <person name="Kim H.S."/>
            <person name="Kim J.-S."/>
            <person name="Suh M.K."/>
            <person name="Eom M.K."/>
            <person name="Lee J.-S."/>
        </authorList>
    </citation>
    <scope>NUCLEOTIDE SEQUENCE</scope>
    <source>
        <strain evidence="11">LIP-5</strain>
    </source>
</reference>
<evidence type="ECO:0000256" key="1">
    <source>
        <dbReference type="ARBA" id="ARBA00004141"/>
    </source>
</evidence>
<keyword evidence="8 9" id="KW-0472">Membrane</keyword>
<feature type="transmembrane region" description="Helical" evidence="9">
    <location>
        <begin position="424"/>
        <end position="442"/>
    </location>
</feature>
<evidence type="ECO:0000256" key="3">
    <source>
        <dbReference type="ARBA" id="ARBA00022428"/>
    </source>
</evidence>
<dbReference type="Gene3D" id="3.40.50.360">
    <property type="match status" value="1"/>
</dbReference>
<dbReference type="InterPro" id="IPR029039">
    <property type="entry name" value="Flavoprotein-like_sf"/>
</dbReference>
<evidence type="ECO:0000256" key="5">
    <source>
        <dbReference type="ARBA" id="ARBA00022679"/>
    </source>
</evidence>
<feature type="transmembrane region" description="Helical" evidence="9">
    <location>
        <begin position="483"/>
        <end position="501"/>
    </location>
</feature>
<feature type="transmembrane region" description="Helical" evidence="9">
    <location>
        <begin position="239"/>
        <end position="259"/>
    </location>
</feature>
<dbReference type="InterPro" id="IPR026046">
    <property type="entry name" value="UBIAD1"/>
</dbReference>
<keyword evidence="7 9" id="KW-1133">Transmembrane helix</keyword>
<dbReference type="RefSeq" id="WP_263036608.1">
    <property type="nucleotide sequence ID" value="NZ_JAOTPL010000001.1"/>
</dbReference>
<comment type="caution">
    <text evidence="11">The sequence shown here is derived from an EMBL/GenBank/DDBJ whole genome shotgun (WGS) entry which is preliminary data.</text>
</comment>
<keyword evidence="3" id="KW-0474">Menaquinone biosynthesis</keyword>
<gene>
    <name evidence="11" type="ORF">OD355_01170</name>
</gene>
<evidence type="ECO:0000313" key="11">
    <source>
        <dbReference type="EMBL" id="MCU7693120.1"/>
    </source>
</evidence>
<dbReference type="InterPro" id="IPR003680">
    <property type="entry name" value="Flavodoxin_fold"/>
</dbReference>
<dbReference type="GO" id="GO:0016020">
    <property type="term" value="C:membrane"/>
    <property type="evidence" value="ECO:0007669"/>
    <property type="project" value="UniProtKB-SubCell"/>
</dbReference>
<feature type="transmembrane region" description="Helical" evidence="9">
    <location>
        <begin position="352"/>
        <end position="372"/>
    </location>
</feature>
<dbReference type="InterPro" id="IPR000537">
    <property type="entry name" value="UbiA_prenyltransferase"/>
</dbReference>
<organism evidence="11 12">
    <name type="scientific">Haoranjiania flava</name>
    <dbReference type="NCBI Taxonomy" id="1856322"/>
    <lineage>
        <taxon>Bacteria</taxon>
        <taxon>Pseudomonadati</taxon>
        <taxon>Bacteroidota</taxon>
        <taxon>Chitinophagia</taxon>
        <taxon>Chitinophagales</taxon>
        <taxon>Chitinophagaceae</taxon>
        <taxon>Haoranjiania</taxon>
    </lineage>
</organism>
<evidence type="ECO:0000256" key="4">
    <source>
        <dbReference type="ARBA" id="ARBA00022475"/>
    </source>
</evidence>
<comment type="subcellular location">
    <subcellularLocation>
        <location evidence="1">Membrane</location>
        <topology evidence="1">Multi-pass membrane protein</topology>
    </subcellularLocation>
</comment>
<dbReference type="Gene3D" id="1.10.357.140">
    <property type="entry name" value="UbiA prenyltransferase"/>
    <property type="match status" value="1"/>
</dbReference>